<dbReference type="GO" id="GO:0001580">
    <property type="term" value="P:detection of chemical stimulus involved in sensory perception of bitter taste"/>
    <property type="evidence" value="ECO:0000318"/>
    <property type="project" value="GO_Central"/>
</dbReference>
<evidence type="ECO:0000256" key="13">
    <source>
        <dbReference type="SAM" id="Phobius"/>
    </source>
</evidence>
<dbReference type="Proteomes" id="UP000008143">
    <property type="component" value="Chromosome 9"/>
</dbReference>
<dbReference type="FunFam" id="1.20.1070.10:FF:000055">
    <property type="entry name" value="Taste receptor type 2"/>
    <property type="match status" value="1"/>
</dbReference>
<evidence type="ECO:0000313" key="14">
    <source>
        <dbReference type="Ensembl" id="ENSXETP00000069086"/>
    </source>
</evidence>
<gene>
    <name evidence="14 16 17" type="primary">LOC100494566</name>
</gene>
<comment type="subcellular location">
    <subcellularLocation>
        <location evidence="1 12">Membrane</location>
        <topology evidence="1 12">Multi-pass membrane protein</topology>
    </subcellularLocation>
</comment>
<dbReference type="GO" id="GO:0033038">
    <property type="term" value="F:bitter taste receptor activity"/>
    <property type="evidence" value="ECO:0000318"/>
    <property type="project" value="GO_Central"/>
</dbReference>
<feature type="transmembrane region" description="Helical" evidence="13">
    <location>
        <begin position="88"/>
        <end position="112"/>
    </location>
</feature>
<evidence type="ECO:0000256" key="3">
    <source>
        <dbReference type="ARBA" id="ARBA00022480"/>
    </source>
</evidence>
<sequence>MLSAIQIIKTIILITTGSCGIILNSWIVAVHLSHRKKGVSLGDCDQIVLIMGVTNVLLQGLLTFSGIIENFELYEHFTKEFIFVIDMFFLFLTFLWIWLTAWLAICYCLRLVNISHRFFIGLKKRISSGITQLLLGTAVILGIINIPIFWTLNIKAKQNTTSTLPVNFIISDSDIKYMSFTAAFGCCLPTLITSLCMGLSLMSLLKHVQRMKQNHSQSWSGKMKTLARACMTIFLLMALNLFFFLTIFHIILSKFKIDSNGNTLIFCIIMASPVGQVLILLFGNSKLRSDLLKTCF</sequence>
<accession>A0A6I8Q8V5</accession>
<feature type="transmembrane region" description="Helical" evidence="13">
    <location>
        <begin position="263"/>
        <end position="283"/>
    </location>
</feature>
<dbReference type="Xenbase" id="XB-GENE-29082255">
    <property type="gene designation" value="LOC100494566"/>
</dbReference>
<dbReference type="GO" id="GO:0016020">
    <property type="term" value="C:membrane"/>
    <property type="evidence" value="ECO:0000318"/>
    <property type="project" value="GO_Central"/>
</dbReference>
<dbReference type="GeneID" id="100494566"/>
<feature type="transmembrane region" description="Helical" evidence="13">
    <location>
        <begin position="182"/>
        <end position="205"/>
    </location>
</feature>
<evidence type="ECO:0000256" key="6">
    <source>
        <dbReference type="ARBA" id="ARBA00022989"/>
    </source>
</evidence>
<dbReference type="AlphaFoldDB" id="A0A6I8Q8V5"/>
<dbReference type="KEGG" id="xtr:100494566"/>
<dbReference type="InterPro" id="IPR007960">
    <property type="entry name" value="TAS2R"/>
</dbReference>
<keyword evidence="8 12" id="KW-0472">Membrane</keyword>
<dbReference type="SUPFAM" id="SSF81321">
    <property type="entry name" value="Family A G protein-coupled receptor-like"/>
    <property type="match status" value="1"/>
</dbReference>
<protein>
    <recommendedName>
        <fullName evidence="12">Taste receptor type 2</fullName>
    </recommendedName>
</protein>
<keyword evidence="9 12" id="KW-0675">Receptor</keyword>
<organism evidence="14">
    <name type="scientific">Xenopus tropicalis</name>
    <name type="common">Western clawed frog</name>
    <name type="synonym">Silurana tropicalis</name>
    <dbReference type="NCBI Taxonomy" id="8364"/>
    <lineage>
        <taxon>Eukaryota</taxon>
        <taxon>Metazoa</taxon>
        <taxon>Chordata</taxon>
        <taxon>Craniata</taxon>
        <taxon>Vertebrata</taxon>
        <taxon>Euteleostomi</taxon>
        <taxon>Amphibia</taxon>
        <taxon>Batrachia</taxon>
        <taxon>Anura</taxon>
        <taxon>Pipoidea</taxon>
        <taxon>Pipidae</taxon>
        <taxon>Xenopodinae</taxon>
        <taxon>Xenopus</taxon>
        <taxon>Silurana</taxon>
    </lineage>
</organism>
<reference evidence="16" key="3">
    <citation type="submission" date="2025-04" db="UniProtKB">
        <authorList>
            <consortium name="RefSeq"/>
        </authorList>
    </citation>
    <scope>IDENTIFICATION</scope>
    <source>
        <strain evidence="16">Nigerian</strain>
        <tissue evidence="16">Liver and blood</tissue>
    </source>
</reference>
<dbReference type="PANTHER" id="PTHR11394">
    <property type="entry name" value="TASTE RECEPTOR TYPE 2"/>
    <property type="match status" value="1"/>
</dbReference>
<evidence type="ECO:0000256" key="4">
    <source>
        <dbReference type="ARBA" id="ARBA00022606"/>
    </source>
</evidence>
<dbReference type="OrthoDB" id="9533783at2759"/>
<evidence type="ECO:0000256" key="8">
    <source>
        <dbReference type="ARBA" id="ARBA00023136"/>
    </source>
</evidence>
<keyword evidence="10 12" id="KW-0807">Transducer</keyword>
<evidence type="ECO:0000256" key="11">
    <source>
        <dbReference type="RuleBase" id="RU004423"/>
    </source>
</evidence>
<keyword evidence="3 12" id="KW-0919">Taste</keyword>
<keyword evidence="5 12" id="KW-0812">Transmembrane</keyword>
<evidence type="ECO:0000256" key="9">
    <source>
        <dbReference type="ARBA" id="ARBA00023170"/>
    </source>
</evidence>
<dbReference type="Pfam" id="PF05296">
    <property type="entry name" value="TAS2R"/>
    <property type="match status" value="1"/>
</dbReference>
<name>A0A6I8Q8V5_XENTR</name>
<feature type="transmembrane region" description="Helical" evidence="13">
    <location>
        <begin position="47"/>
        <end position="68"/>
    </location>
</feature>
<feature type="transmembrane region" description="Helical" evidence="13">
    <location>
        <begin position="226"/>
        <end position="251"/>
    </location>
</feature>
<keyword evidence="4 12" id="KW-0716">Sensory transduction</keyword>
<evidence type="ECO:0000256" key="5">
    <source>
        <dbReference type="ARBA" id="ARBA00022692"/>
    </source>
</evidence>
<evidence type="ECO:0000313" key="16">
    <source>
        <dbReference type="RefSeq" id="XP_031748829.1"/>
    </source>
</evidence>
<dbReference type="GeneTree" id="ENSGT01150000286961"/>
<dbReference type="PANTHER" id="PTHR11394:SF143">
    <property type="entry name" value="TASTE RECEPTOR TYPE 2"/>
    <property type="match status" value="1"/>
</dbReference>
<evidence type="ECO:0000313" key="15">
    <source>
        <dbReference type="Proteomes" id="UP000008143"/>
    </source>
</evidence>
<reference evidence="14" key="2">
    <citation type="submission" date="2020-05" db="UniProtKB">
        <authorList>
            <consortium name="Ensembl"/>
        </authorList>
    </citation>
    <scope>IDENTIFICATION</scope>
</reference>
<evidence type="ECO:0000256" key="12">
    <source>
        <dbReference type="RuleBase" id="RU004424"/>
    </source>
</evidence>
<reference evidence="14" key="1">
    <citation type="journal article" date="2010" name="Science">
        <title>The genome of the Western clawed frog Xenopus tropicalis.</title>
        <authorList>
            <person name="Hellsten U."/>
            <person name="Harland R.M."/>
            <person name="Gilchrist M.J."/>
            <person name="Hendrix D."/>
            <person name="Jurka J."/>
            <person name="Kapitonov V."/>
            <person name="Ovcharenko I."/>
            <person name="Putnam N.H."/>
            <person name="Shu S."/>
            <person name="Taher L."/>
            <person name="Blitz I.L."/>
            <person name="Blumberg B."/>
            <person name="Dichmann D.S."/>
            <person name="Dubchak I."/>
            <person name="Amaya E."/>
            <person name="Detter J.C."/>
            <person name="Fletcher R."/>
            <person name="Gerhard D.S."/>
            <person name="Goodstein D."/>
            <person name="Graves T."/>
            <person name="Grigoriev I.V."/>
            <person name="Grimwood J."/>
            <person name="Kawashima T."/>
            <person name="Lindquist E."/>
            <person name="Lucas S.M."/>
            <person name="Mead P.E."/>
            <person name="Mitros T."/>
            <person name="Ogino H."/>
            <person name="Ohta Y."/>
            <person name="Poliakov A.V."/>
            <person name="Pollet N."/>
            <person name="Robert J."/>
            <person name="Salamov A."/>
            <person name="Sater A.K."/>
            <person name="Schmutz J."/>
            <person name="Terry A."/>
            <person name="Vize P.D."/>
            <person name="Warren W.C."/>
            <person name="Wells D."/>
            <person name="Wills A."/>
            <person name="Wilson R.K."/>
            <person name="Zimmerman L.B."/>
            <person name="Zorn A.M."/>
            <person name="Grainger R."/>
            <person name="Grammer T."/>
            <person name="Khokha M.K."/>
            <person name="Richardson P.M."/>
            <person name="Rokhsar D.S."/>
        </authorList>
    </citation>
    <scope>NUCLEOTIDE SEQUENCE [LARGE SCALE GENOMIC DNA]</scope>
    <source>
        <strain evidence="14">Nigerian</strain>
    </source>
</reference>
<dbReference type="AGR" id="Xenbase:XB-GENE-29082255"/>
<keyword evidence="15" id="KW-1185">Reference proteome</keyword>
<dbReference type="OMA" id="DQIVLIM"/>
<evidence type="ECO:0000256" key="2">
    <source>
        <dbReference type="ARBA" id="ARBA00007376"/>
    </source>
</evidence>
<comment type="similarity">
    <text evidence="2 11">Belongs to the G-protein coupled receptor T2R family.</text>
</comment>
<proteinExistence type="inferred from homology"/>
<dbReference type="GO" id="GO:0004930">
    <property type="term" value="F:G protein-coupled receptor activity"/>
    <property type="evidence" value="ECO:0007669"/>
    <property type="project" value="UniProtKB-KW"/>
</dbReference>
<dbReference type="Ensembl" id="ENSXETT00000097211">
    <property type="protein sequence ID" value="ENSXETP00000069086"/>
    <property type="gene ID" value="ENSXETG00000047935"/>
</dbReference>
<feature type="transmembrane region" description="Helical" evidence="13">
    <location>
        <begin position="6"/>
        <end position="27"/>
    </location>
</feature>
<evidence type="ECO:0000256" key="1">
    <source>
        <dbReference type="ARBA" id="ARBA00004141"/>
    </source>
</evidence>
<dbReference type="Gene3D" id="1.20.1070.10">
    <property type="entry name" value="Rhodopsin 7-helix transmembrane proteins"/>
    <property type="match status" value="1"/>
</dbReference>
<keyword evidence="7 12" id="KW-0297">G-protein coupled receptor</keyword>
<keyword evidence="6 13" id="KW-1133">Transmembrane helix</keyword>
<evidence type="ECO:0000256" key="7">
    <source>
        <dbReference type="ARBA" id="ARBA00023040"/>
    </source>
</evidence>
<feature type="transmembrane region" description="Helical" evidence="13">
    <location>
        <begin position="133"/>
        <end position="152"/>
    </location>
</feature>
<evidence type="ECO:0000313" key="17">
    <source>
        <dbReference type="Xenbase" id="XB-GENE-29082255"/>
    </source>
</evidence>
<evidence type="ECO:0000256" key="10">
    <source>
        <dbReference type="ARBA" id="ARBA00023224"/>
    </source>
</evidence>
<dbReference type="RefSeq" id="XP_031748829.1">
    <property type="nucleotide sequence ID" value="XM_031892969.1"/>
</dbReference>